<keyword evidence="16" id="KW-1185">Reference proteome</keyword>
<reference evidence="16" key="1">
    <citation type="journal article" date="2011" name="Science">
        <title>The plant cell wall-decomposing machinery underlies the functional diversity of forest fungi.</title>
        <authorList>
            <person name="Eastwood D.C."/>
            <person name="Floudas D."/>
            <person name="Binder M."/>
            <person name="Majcherczyk A."/>
            <person name="Schneider P."/>
            <person name="Aerts A."/>
            <person name="Asiegbu F.O."/>
            <person name="Baker S.E."/>
            <person name="Barry K."/>
            <person name="Bendiksby M."/>
            <person name="Blumentritt M."/>
            <person name="Coutinho P.M."/>
            <person name="Cullen D."/>
            <person name="de Vries R.P."/>
            <person name="Gathman A."/>
            <person name="Goodell B."/>
            <person name="Henrissat B."/>
            <person name="Ihrmark K."/>
            <person name="Kauserud H."/>
            <person name="Kohler A."/>
            <person name="LaButti K."/>
            <person name="Lapidus A."/>
            <person name="Lavin J.L."/>
            <person name="Lee Y.-H."/>
            <person name="Lindquist E."/>
            <person name="Lilly W."/>
            <person name="Lucas S."/>
            <person name="Morin E."/>
            <person name="Murat C."/>
            <person name="Oguiza J.A."/>
            <person name="Park J."/>
            <person name="Pisabarro A.G."/>
            <person name="Riley R."/>
            <person name="Rosling A."/>
            <person name="Salamov A."/>
            <person name="Schmidt O."/>
            <person name="Schmutz J."/>
            <person name="Skrede I."/>
            <person name="Stenlid J."/>
            <person name="Wiebenga A."/>
            <person name="Xie X."/>
            <person name="Kuees U."/>
            <person name="Hibbett D.S."/>
            <person name="Hoffmeister D."/>
            <person name="Hoegberg N."/>
            <person name="Martin F."/>
            <person name="Grigoriev I.V."/>
            <person name="Watkinson S.C."/>
        </authorList>
    </citation>
    <scope>NUCLEOTIDE SEQUENCE [LARGE SCALE GENOMIC DNA]</scope>
    <source>
        <strain evidence="16">strain S7.3</strain>
    </source>
</reference>
<proteinExistence type="inferred from homology"/>
<dbReference type="InterPro" id="IPR038273">
    <property type="entry name" value="Ndc80_sf"/>
</dbReference>
<dbReference type="OMA" id="PSHKFQK"/>
<dbReference type="InterPro" id="IPR040967">
    <property type="entry name" value="DUF5595"/>
</dbReference>
<keyword evidence="4 10" id="KW-0498">Mitosis</keyword>
<dbReference type="InParanoid" id="F8Q5V8"/>
<evidence type="ECO:0000256" key="6">
    <source>
        <dbReference type="ARBA" id="ARBA00023054"/>
    </source>
</evidence>
<feature type="coiled-coil region" evidence="11">
    <location>
        <begin position="347"/>
        <end position="426"/>
    </location>
</feature>
<dbReference type="STRING" id="936435.F8Q5V8"/>
<feature type="coiled-coil region" evidence="11">
    <location>
        <begin position="509"/>
        <end position="614"/>
    </location>
</feature>
<evidence type="ECO:0000313" key="15">
    <source>
        <dbReference type="EMBL" id="EGN95996.1"/>
    </source>
</evidence>
<dbReference type="InterPro" id="IPR055260">
    <property type="entry name" value="Ndc80_CH"/>
</dbReference>
<keyword evidence="5 10" id="KW-0995">Kinetochore</keyword>
<dbReference type="FunCoup" id="F8Q5V8">
    <property type="interactions" value="182"/>
</dbReference>
<organism evidence="16">
    <name type="scientific">Serpula lacrymans var. lacrymans (strain S7.3)</name>
    <name type="common">Dry rot fungus</name>
    <dbReference type="NCBI Taxonomy" id="936435"/>
    <lineage>
        <taxon>Eukaryota</taxon>
        <taxon>Fungi</taxon>
        <taxon>Dikarya</taxon>
        <taxon>Basidiomycota</taxon>
        <taxon>Agaricomycotina</taxon>
        <taxon>Agaricomycetes</taxon>
        <taxon>Agaricomycetidae</taxon>
        <taxon>Boletales</taxon>
        <taxon>Coniophorineae</taxon>
        <taxon>Serpulaceae</taxon>
        <taxon>Serpula</taxon>
    </lineage>
</organism>
<comment type="subcellular location">
    <subcellularLocation>
        <location evidence="10">Chromosome</location>
        <location evidence="10">Centromere</location>
        <location evidence="10">Kinetochore</location>
    </subcellularLocation>
    <subcellularLocation>
        <location evidence="10">Nucleus</location>
    </subcellularLocation>
</comment>
<dbReference type="HOGENOM" id="CLU_012583_1_1_1"/>
<feature type="domain" description="DUF5595" evidence="14">
    <location>
        <begin position="251"/>
        <end position="318"/>
    </location>
</feature>
<comment type="similarity">
    <text evidence="1 10">Belongs to the NDC80/HEC1 family.</text>
</comment>
<evidence type="ECO:0000313" key="16">
    <source>
        <dbReference type="Proteomes" id="UP000008063"/>
    </source>
</evidence>
<feature type="coiled-coil region" evidence="11">
    <location>
        <begin position="292"/>
        <end position="322"/>
    </location>
</feature>
<evidence type="ECO:0000256" key="3">
    <source>
        <dbReference type="ARBA" id="ARBA00022618"/>
    </source>
</evidence>
<evidence type="ECO:0000256" key="2">
    <source>
        <dbReference type="ARBA" id="ARBA00022454"/>
    </source>
</evidence>
<evidence type="ECO:0000256" key="4">
    <source>
        <dbReference type="ARBA" id="ARBA00022776"/>
    </source>
</evidence>
<evidence type="ECO:0000259" key="13">
    <source>
        <dbReference type="Pfam" id="PF03801"/>
    </source>
</evidence>
<dbReference type="GO" id="GO:0031262">
    <property type="term" value="C:Ndc80 complex"/>
    <property type="evidence" value="ECO:0007669"/>
    <property type="project" value="UniProtKB-UniRule"/>
</dbReference>
<gene>
    <name evidence="15" type="ORF">SERLA73DRAFT_170433</name>
</gene>
<dbReference type="Gene3D" id="6.10.250.1950">
    <property type="match status" value="1"/>
</dbReference>
<evidence type="ECO:0000259" key="14">
    <source>
        <dbReference type="Pfam" id="PF18077"/>
    </source>
</evidence>
<keyword evidence="3 10" id="KW-0132">Cell division</keyword>
<evidence type="ECO:0000256" key="8">
    <source>
        <dbReference type="ARBA" id="ARBA00023306"/>
    </source>
</evidence>
<keyword evidence="8 10" id="KW-0131">Cell cycle</keyword>
<dbReference type="OrthoDB" id="7459479at2759"/>
<protein>
    <recommendedName>
        <fullName evidence="10">Kinetochore protein NDC80</fullName>
    </recommendedName>
</protein>
<name>F8Q5V8_SERL3</name>
<evidence type="ECO:0000256" key="5">
    <source>
        <dbReference type="ARBA" id="ARBA00022838"/>
    </source>
</evidence>
<evidence type="ECO:0000256" key="7">
    <source>
        <dbReference type="ARBA" id="ARBA00023242"/>
    </source>
</evidence>
<accession>F8Q5V8</accession>
<dbReference type="PANTHER" id="PTHR10643">
    <property type="entry name" value="KINETOCHORE PROTEIN NDC80"/>
    <property type="match status" value="1"/>
</dbReference>
<sequence length="648" mass="73178">MSDSLRRSTLLPTSDIHGNARSGIPMPSSTVKKPPSNMRMSMSGPAIRGPYPPPPLAGPSTNPRQSIFRSQNANPLLQSTTKPSYGRTPLNSSTRRGSVWAGSASLAAPSGSQTLKDPRPIRERSYQAKMRQDIFSWLQSTDYEVSMQTLQSITGKDFRAIFNHLVTMIDPSYPFDPRSRFEDEFLPSLKALRYPFSAQIDNKWLAAPGSMHSWPFLMAALHWLVEMGKARLEYLESDDPTLQIVSKIPEEFNDPVHHQALAFDYYAEAYVAFFHGADVFEEQDKLLEERYAKKNERVVADLESQRALLEQLKTEYNKLLSSSDPLEKLQKENGYLKRDRAKFQDVLQRFEARKKHLIDTIANEKAELNIQTTNMEQLKAEQEKLGEIVKVQNLTPEEVIRMNTDHETLSRNLDDLKHKIAETHKTVMSLEVAVTNRAAAAEEALDLYTNLLSTLGLFPPLPPPLEDIDLTLQLNIAAANPQQLLSGSDIRKVIKPVLSGVAETRRTERADVESERIKVDNELDQLTMECENVDEEIGEVEKKVAGLNEQADDLRDAAQQEATVSNAEAARLERELAHARTAALSSGMGVKSRLQALQFDYREQIEKVARLKDETIRAIIKNSNDIATFKEEVSQQLRHLKEFVDEDI</sequence>
<comment type="subunit">
    <text evidence="10">Component of the NDC80 complex.</text>
</comment>
<dbReference type="Pfam" id="PF03801">
    <property type="entry name" value="Ndc80_HEC"/>
    <property type="match status" value="1"/>
</dbReference>
<feature type="domain" description="Kinetochore protein Ndc80 CH" evidence="13">
    <location>
        <begin position="107"/>
        <end position="229"/>
    </location>
</feature>
<dbReference type="GO" id="GO:0051301">
    <property type="term" value="P:cell division"/>
    <property type="evidence" value="ECO:0007669"/>
    <property type="project" value="UniProtKB-UniRule"/>
</dbReference>
<evidence type="ECO:0000256" key="11">
    <source>
        <dbReference type="SAM" id="Coils"/>
    </source>
</evidence>
<dbReference type="GO" id="GO:0005634">
    <property type="term" value="C:nucleus"/>
    <property type="evidence" value="ECO:0007669"/>
    <property type="project" value="UniProtKB-SubCell"/>
</dbReference>
<evidence type="ECO:0000256" key="9">
    <source>
        <dbReference type="ARBA" id="ARBA00023328"/>
    </source>
</evidence>
<evidence type="ECO:0000256" key="10">
    <source>
        <dbReference type="RuleBase" id="RU368072"/>
    </source>
</evidence>
<dbReference type="AlphaFoldDB" id="F8Q5V8"/>
<feature type="compositionally biased region" description="Polar residues" evidence="12">
    <location>
        <begin position="60"/>
        <end position="96"/>
    </location>
</feature>
<comment type="function">
    <text evidence="10">Acts as a component of the essential kinetochore-associated NDC80 complex, which is required for chromosome segregation and spindle checkpoint activity.</text>
</comment>
<dbReference type="GO" id="GO:0051315">
    <property type="term" value="P:attachment of mitotic spindle microtubules to kinetochore"/>
    <property type="evidence" value="ECO:0007669"/>
    <property type="project" value="UniProtKB-UniRule"/>
</dbReference>
<dbReference type="Pfam" id="PF18077">
    <property type="entry name" value="DUF5595"/>
    <property type="match status" value="1"/>
</dbReference>
<keyword evidence="6 11" id="KW-0175">Coiled coil</keyword>
<dbReference type="EMBL" id="GL945484">
    <property type="protein sequence ID" value="EGN95996.1"/>
    <property type="molecule type" value="Genomic_DNA"/>
</dbReference>
<feature type="region of interest" description="Disordered" evidence="12">
    <location>
        <begin position="1"/>
        <end position="97"/>
    </location>
</feature>
<evidence type="ECO:0000256" key="1">
    <source>
        <dbReference type="ARBA" id="ARBA00007050"/>
    </source>
</evidence>
<keyword evidence="9 10" id="KW-0137">Centromere</keyword>
<dbReference type="Gene3D" id="1.10.418.30">
    <property type="entry name" value="Ncd80 complex, Ncd80 subunit"/>
    <property type="match status" value="1"/>
</dbReference>
<evidence type="ECO:0000256" key="12">
    <source>
        <dbReference type="SAM" id="MobiDB-lite"/>
    </source>
</evidence>
<keyword evidence="2 10" id="KW-0158">Chromosome</keyword>
<dbReference type="InterPro" id="IPR005550">
    <property type="entry name" value="Kinetochore_Ndc80"/>
</dbReference>
<keyword evidence="7 10" id="KW-0539">Nucleus</keyword>
<dbReference type="PANTHER" id="PTHR10643:SF2">
    <property type="entry name" value="KINETOCHORE PROTEIN NDC80 HOMOLOG"/>
    <property type="match status" value="1"/>
</dbReference>
<dbReference type="Proteomes" id="UP000008063">
    <property type="component" value="Unassembled WGS sequence"/>
</dbReference>